<sequence length="124" mass="13155">MSRVRLAILVWSATPDRPALLAAPFVYAAAAAALDAEVEMHFAGECVRLLVAGEGERLDCGRGETLDHFMRQAAQAGVRFLACTTAKSARLQGNEAMVEGFSGTAGAAAFAERAIDPAWRTLVF</sequence>
<name>A0A6M4GUK9_9PROT</name>
<dbReference type="Gene3D" id="3.40.1260.10">
    <property type="entry name" value="DsrEFH-like"/>
    <property type="match status" value="1"/>
</dbReference>
<gene>
    <name evidence="1" type="ORF">DSM104443_00325</name>
</gene>
<evidence type="ECO:0000313" key="2">
    <source>
        <dbReference type="Proteomes" id="UP000501534"/>
    </source>
</evidence>
<accession>A0A6M4GUK9</accession>
<dbReference type="SUPFAM" id="SSF75169">
    <property type="entry name" value="DsrEFH-like"/>
    <property type="match status" value="1"/>
</dbReference>
<organism evidence="1 2">
    <name type="scientific">Usitatibacter rugosus</name>
    <dbReference type="NCBI Taxonomy" id="2732067"/>
    <lineage>
        <taxon>Bacteria</taxon>
        <taxon>Pseudomonadati</taxon>
        <taxon>Pseudomonadota</taxon>
        <taxon>Betaproteobacteria</taxon>
        <taxon>Nitrosomonadales</taxon>
        <taxon>Usitatibacteraceae</taxon>
        <taxon>Usitatibacter</taxon>
    </lineage>
</organism>
<reference evidence="1 2" key="1">
    <citation type="submission" date="2020-04" db="EMBL/GenBank/DDBJ databases">
        <title>Usitatibacter rugosus gen. nov., sp. nov. and Usitatibacter palustris sp. nov., novel members of Usitatibacteraceae fam. nov. within the order Nitrosomonadales isolated from soil.</title>
        <authorList>
            <person name="Huber K.J."/>
            <person name="Neumann-Schaal M."/>
            <person name="Geppert A."/>
            <person name="Luckner M."/>
            <person name="Wanner G."/>
            <person name="Overmann J."/>
        </authorList>
    </citation>
    <scope>NUCLEOTIDE SEQUENCE [LARGE SCALE GENOMIC DNA]</scope>
    <source>
        <strain evidence="1 2">0125_3</strain>
    </source>
</reference>
<dbReference type="KEGG" id="uru:DSM104443_00325"/>
<dbReference type="InterPro" id="IPR003787">
    <property type="entry name" value="Sulphur_relay_DsrE/F-like"/>
</dbReference>
<dbReference type="EMBL" id="CP053069">
    <property type="protein sequence ID" value="QJR09287.1"/>
    <property type="molecule type" value="Genomic_DNA"/>
</dbReference>
<dbReference type="InterPro" id="IPR027396">
    <property type="entry name" value="DsrEFH-like"/>
</dbReference>
<dbReference type="AlphaFoldDB" id="A0A6M4GUK9"/>
<dbReference type="RefSeq" id="WP_171088990.1">
    <property type="nucleotide sequence ID" value="NZ_CP053069.1"/>
</dbReference>
<proteinExistence type="predicted"/>
<protein>
    <submittedName>
        <fullName evidence="1">Uncharacterized protein</fullName>
    </submittedName>
</protein>
<dbReference type="Pfam" id="PF02635">
    <property type="entry name" value="DsrE"/>
    <property type="match status" value="1"/>
</dbReference>
<keyword evidence="2" id="KW-1185">Reference proteome</keyword>
<evidence type="ECO:0000313" key="1">
    <source>
        <dbReference type="EMBL" id="QJR09287.1"/>
    </source>
</evidence>
<dbReference type="Proteomes" id="UP000501534">
    <property type="component" value="Chromosome"/>
</dbReference>